<feature type="signal peptide" evidence="1">
    <location>
        <begin position="1"/>
        <end position="22"/>
    </location>
</feature>
<dbReference type="AlphaFoldDB" id="A0A939DEL1"/>
<name>A0A939DEL1_9GAMM</name>
<evidence type="ECO:0000313" key="3">
    <source>
        <dbReference type="Proteomes" id="UP000664303"/>
    </source>
</evidence>
<comment type="caution">
    <text evidence="2">The sequence shown here is derived from an EMBL/GenBank/DDBJ whole genome shotgun (WGS) entry which is preliminary data.</text>
</comment>
<evidence type="ECO:0000313" key="2">
    <source>
        <dbReference type="EMBL" id="MBN7796808.1"/>
    </source>
</evidence>
<keyword evidence="3" id="KW-1185">Reference proteome</keyword>
<accession>A0A939DEL1</accession>
<dbReference type="Proteomes" id="UP000664303">
    <property type="component" value="Unassembled WGS sequence"/>
</dbReference>
<reference evidence="2" key="1">
    <citation type="submission" date="2021-02" db="EMBL/GenBank/DDBJ databases">
        <title>PHA producing bacteria isolated from coastal sediment in Guangdong, Shenzhen.</title>
        <authorList>
            <person name="Zheng W."/>
            <person name="Yu S."/>
            <person name="Huang Y."/>
        </authorList>
    </citation>
    <scope>NUCLEOTIDE SEQUENCE</scope>
    <source>
        <strain evidence="2">TN14-10</strain>
    </source>
</reference>
<protein>
    <recommendedName>
        <fullName evidence="4">DUF2946 domain-containing protein</fullName>
    </recommendedName>
</protein>
<dbReference type="EMBL" id="JAFKCZ010000006">
    <property type="protein sequence ID" value="MBN7796808.1"/>
    <property type="molecule type" value="Genomic_DNA"/>
</dbReference>
<dbReference type="RefSeq" id="WP_206560253.1">
    <property type="nucleotide sequence ID" value="NZ_JAFKCZ010000006.1"/>
</dbReference>
<organism evidence="2 3">
    <name type="scientific">Parahaliea mediterranea</name>
    <dbReference type="NCBI Taxonomy" id="651086"/>
    <lineage>
        <taxon>Bacteria</taxon>
        <taxon>Pseudomonadati</taxon>
        <taxon>Pseudomonadota</taxon>
        <taxon>Gammaproteobacteria</taxon>
        <taxon>Cellvibrionales</taxon>
        <taxon>Halieaceae</taxon>
        <taxon>Parahaliea</taxon>
    </lineage>
</organism>
<sequence length="101" mass="10114">MPQLFSFCLLIATLCWGGVTVAADEGLSPLAGSGSTVLAGDTTGCEPEPDRDNPCCPSLFPAAVLPACSSAAWRGLPASAHAASAVLAHGIRAPPQRPVTA</sequence>
<gene>
    <name evidence="2" type="ORF">JYP50_09410</name>
</gene>
<evidence type="ECO:0008006" key="4">
    <source>
        <dbReference type="Google" id="ProtNLM"/>
    </source>
</evidence>
<evidence type="ECO:0000256" key="1">
    <source>
        <dbReference type="SAM" id="SignalP"/>
    </source>
</evidence>
<feature type="chain" id="PRO_5038073052" description="DUF2946 domain-containing protein" evidence="1">
    <location>
        <begin position="23"/>
        <end position="101"/>
    </location>
</feature>
<proteinExistence type="predicted"/>
<keyword evidence="1" id="KW-0732">Signal</keyword>